<dbReference type="GO" id="GO:0009234">
    <property type="term" value="P:menaquinone biosynthetic process"/>
    <property type="evidence" value="ECO:0007669"/>
    <property type="project" value="UniProtKB-KW"/>
</dbReference>
<dbReference type="EMBL" id="PDGH01000077">
    <property type="protein sequence ID" value="POB48392.1"/>
    <property type="molecule type" value="Genomic_DNA"/>
</dbReference>
<name>A0A2S3R3W9_VIBVL</name>
<comment type="caution">
    <text evidence="6">The sequence shown here is derived from an EMBL/GenBank/DDBJ whole genome shotgun (WGS) entry which is preliminary data.</text>
</comment>
<dbReference type="GO" id="GO:0008756">
    <property type="term" value="F:o-succinylbenzoate-CoA ligase activity"/>
    <property type="evidence" value="ECO:0007669"/>
    <property type="project" value="InterPro"/>
</dbReference>
<dbReference type="PANTHER" id="PTHR43767">
    <property type="entry name" value="LONG-CHAIN-FATTY-ACID--COA LIGASE"/>
    <property type="match status" value="1"/>
</dbReference>
<keyword evidence="1" id="KW-0474">Menaquinone biosynthesis</keyword>
<dbReference type="CDD" id="cd17630">
    <property type="entry name" value="OSB_MenE-like"/>
    <property type="match status" value="1"/>
</dbReference>
<evidence type="ECO:0000313" key="7">
    <source>
        <dbReference type="Proteomes" id="UP000237466"/>
    </source>
</evidence>
<organism evidence="6 7">
    <name type="scientific">Vibrio vulnificus</name>
    <dbReference type="NCBI Taxonomy" id="672"/>
    <lineage>
        <taxon>Bacteria</taxon>
        <taxon>Pseudomonadati</taxon>
        <taxon>Pseudomonadota</taxon>
        <taxon>Gammaproteobacteria</taxon>
        <taxon>Vibrionales</taxon>
        <taxon>Vibrionaceae</taxon>
        <taxon>Vibrio</taxon>
    </lineage>
</organism>
<evidence type="ECO:0000256" key="1">
    <source>
        <dbReference type="ARBA" id="ARBA00022428"/>
    </source>
</evidence>
<protein>
    <submittedName>
        <fullName evidence="6">O-succinylbenzoate--CoA ligase</fullName>
    </submittedName>
</protein>
<dbReference type="InterPro" id="IPR000873">
    <property type="entry name" value="AMP-dep_synth/lig_dom"/>
</dbReference>
<dbReference type="GO" id="GO:0005524">
    <property type="term" value="F:ATP binding"/>
    <property type="evidence" value="ECO:0007669"/>
    <property type="project" value="UniProtKB-KW"/>
</dbReference>
<dbReference type="SUPFAM" id="SSF56801">
    <property type="entry name" value="Acetyl-CoA synthetase-like"/>
    <property type="match status" value="1"/>
</dbReference>
<dbReference type="Pfam" id="PF00501">
    <property type="entry name" value="AMP-binding"/>
    <property type="match status" value="1"/>
</dbReference>
<dbReference type="RefSeq" id="WP_044023916.1">
    <property type="nucleotide sequence ID" value="NZ_JACGMD010000007.1"/>
</dbReference>
<evidence type="ECO:0000256" key="2">
    <source>
        <dbReference type="ARBA" id="ARBA00022598"/>
    </source>
</evidence>
<dbReference type="NCBIfam" id="NF006539">
    <property type="entry name" value="PRK09029.1"/>
    <property type="match status" value="1"/>
</dbReference>
<dbReference type="PROSITE" id="PS00455">
    <property type="entry name" value="AMP_BINDING"/>
    <property type="match status" value="1"/>
</dbReference>
<gene>
    <name evidence="6" type="ORF">CRN52_09470</name>
</gene>
<reference evidence="6 7" key="1">
    <citation type="journal article" date="2018" name="Front. Microbiol.">
        <title>Phylogeny of Vibrio vulnificus from the Analysis of the Core-Genome: Implications for Intra-Species Taxonomy.</title>
        <authorList>
            <person name="Roig F.J."/>
            <person name="Gonzalez-Candelas F."/>
            <person name="Sanjuan E."/>
            <person name="Fouz B."/>
            <person name="Feil E.J."/>
            <person name="Llorens C."/>
            <person name="Baker-Austin C."/>
            <person name="Oliver J.D."/>
            <person name="Danin-Poleg Y."/>
            <person name="Gibas C.J."/>
            <person name="Kashi Y."/>
            <person name="Gulig P.A."/>
            <person name="Morrison S.S."/>
            <person name="Amaro C."/>
        </authorList>
    </citation>
    <scope>NUCLEOTIDE SEQUENCE [LARGE SCALE GENOMIC DNA]</scope>
    <source>
        <strain evidence="6 7">CECT4608</strain>
    </source>
</reference>
<dbReference type="InterPro" id="IPR050237">
    <property type="entry name" value="ATP-dep_AMP-bd_enzyme"/>
</dbReference>
<dbReference type="Proteomes" id="UP000237466">
    <property type="component" value="Unassembled WGS sequence"/>
</dbReference>
<dbReference type="InterPro" id="IPR045851">
    <property type="entry name" value="AMP-bd_C_sf"/>
</dbReference>
<dbReference type="InterPro" id="IPR020845">
    <property type="entry name" value="AMP-binding_CS"/>
</dbReference>
<proteinExistence type="predicted"/>
<dbReference type="AlphaFoldDB" id="A0A2S3R3W9"/>
<dbReference type="InterPro" id="IPR042099">
    <property type="entry name" value="ANL_N_sf"/>
</dbReference>
<sequence length="497" mass="55177">MAEMLAADRLVRRTAIGVAFIMGETALVSEQPLWKYWAQQSPFSMALNSSRYQFNWQQLNDEIERLAAVLGAQGVTRGDVITLLGKNHVDMVLILLAAHQLGAVVAITMPQSIAMFSAKLDTLYREQQTRFIWLDPNVDVQTRSACSHDRRNVLLEISLASDHLNSMPSNHVCDYRADQLATIIFTSGSTGNPKAVAHTHRQHFASAQGLLEEFCFTQQDTWLLSLPLYHVSGMAIVYRWLLAGACLKVGHGALAEDIQGVTHASLVATQLKRLLDDNTPLQLSHVLLGGSHVEHALARAAQRKGIETWLGYGMTEAASTVTAKQIDSVSNAGHLLKNRALQLIGQRIYIGGETLAEGYFFQGSLTTLVDEHGWFDSKDLGVWQGEELKIIGRADNQFISGGENIHCEEIEAVLNEIEGVEQSIVVPMPDAEFGYRPVAVIQSPSLANRAQYEQHLKEKLQKFKWPVAYYLMPEALLKEGIKVSRQAVKVWLENQLS</sequence>
<evidence type="ECO:0000256" key="3">
    <source>
        <dbReference type="ARBA" id="ARBA00022741"/>
    </source>
</evidence>
<evidence type="ECO:0000313" key="6">
    <source>
        <dbReference type="EMBL" id="POB48392.1"/>
    </source>
</evidence>
<evidence type="ECO:0000259" key="5">
    <source>
        <dbReference type="Pfam" id="PF00501"/>
    </source>
</evidence>
<evidence type="ECO:0000256" key="4">
    <source>
        <dbReference type="ARBA" id="ARBA00022840"/>
    </source>
</evidence>
<accession>A0A2S3R3W9</accession>
<dbReference type="NCBIfam" id="TIGR01923">
    <property type="entry name" value="menE"/>
    <property type="match status" value="1"/>
</dbReference>
<keyword evidence="2 6" id="KW-0436">Ligase</keyword>
<feature type="domain" description="AMP-dependent synthetase/ligase" evidence="5">
    <location>
        <begin position="36"/>
        <end position="360"/>
    </location>
</feature>
<dbReference type="InterPro" id="IPR010192">
    <property type="entry name" value="MenE"/>
</dbReference>
<keyword evidence="4" id="KW-0067">ATP-binding</keyword>
<dbReference type="PANTHER" id="PTHR43767:SF1">
    <property type="entry name" value="NONRIBOSOMAL PEPTIDE SYNTHASE PES1 (EUROFUNG)-RELATED"/>
    <property type="match status" value="1"/>
</dbReference>
<keyword evidence="3" id="KW-0547">Nucleotide-binding</keyword>
<dbReference type="Gene3D" id="3.40.50.12780">
    <property type="entry name" value="N-terminal domain of ligase-like"/>
    <property type="match status" value="1"/>
</dbReference>
<dbReference type="Gene3D" id="3.30.300.30">
    <property type="match status" value="1"/>
</dbReference>